<organism evidence="11 12">
    <name type="scientific">Mesocricetus auratus</name>
    <name type="common">Golden hamster</name>
    <dbReference type="NCBI Taxonomy" id="10036"/>
    <lineage>
        <taxon>Eukaryota</taxon>
        <taxon>Metazoa</taxon>
        <taxon>Chordata</taxon>
        <taxon>Craniata</taxon>
        <taxon>Vertebrata</taxon>
        <taxon>Euteleostomi</taxon>
        <taxon>Mammalia</taxon>
        <taxon>Eutheria</taxon>
        <taxon>Euarchontoglires</taxon>
        <taxon>Glires</taxon>
        <taxon>Rodentia</taxon>
        <taxon>Myomorpha</taxon>
        <taxon>Muroidea</taxon>
        <taxon>Cricetidae</taxon>
        <taxon>Cricetinae</taxon>
        <taxon>Mesocricetus</taxon>
    </lineage>
</organism>
<gene>
    <name evidence="12 13 14" type="primary">LOC101831779</name>
</gene>
<dbReference type="AlphaFoldDB" id="A0A1U7QP71"/>
<dbReference type="GeneID" id="101831779"/>
<keyword evidence="4" id="KW-0796">Tight junction</keyword>
<evidence type="ECO:0000313" key="14">
    <source>
        <dbReference type="RefSeq" id="XP_040600103.1"/>
    </source>
</evidence>
<keyword evidence="5" id="KW-1003">Cell membrane</keyword>
<evidence type="ECO:0000313" key="13">
    <source>
        <dbReference type="RefSeq" id="XP_040600102.1"/>
    </source>
</evidence>
<reference evidence="12" key="1">
    <citation type="submission" date="2025-04" db="UniProtKB">
        <authorList>
            <consortium name="RefSeq"/>
        </authorList>
    </citation>
    <scope>IDENTIFICATION</scope>
    <source>
        <tissue evidence="13 14">Liver</tissue>
    </source>
</reference>
<evidence type="ECO:0000256" key="3">
    <source>
        <dbReference type="ARBA" id="ARBA00008295"/>
    </source>
</evidence>
<feature type="transmembrane region" description="Helical" evidence="10">
    <location>
        <begin position="12"/>
        <end position="34"/>
    </location>
</feature>
<dbReference type="Proteomes" id="UP000886700">
    <property type="component" value="Unplaced"/>
</dbReference>
<evidence type="ECO:0000256" key="2">
    <source>
        <dbReference type="ARBA" id="ARBA00004651"/>
    </source>
</evidence>
<dbReference type="Gene3D" id="1.20.140.150">
    <property type="match status" value="1"/>
</dbReference>
<dbReference type="GO" id="GO:0005923">
    <property type="term" value="C:bicellular tight junction"/>
    <property type="evidence" value="ECO:0007669"/>
    <property type="project" value="UniProtKB-SubCell"/>
</dbReference>
<evidence type="ECO:0000256" key="7">
    <source>
        <dbReference type="ARBA" id="ARBA00022949"/>
    </source>
</evidence>
<evidence type="ECO:0000256" key="10">
    <source>
        <dbReference type="SAM" id="Phobius"/>
    </source>
</evidence>
<evidence type="ECO:0000256" key="6">
    <source>
        <dbReference type="ARBA" id="ARBA00022692"/>
    </source>
</evidence>
<dbReference type="RefSeq" id="XP_040600103.1">
    <property type="nucleotide sequence ID" value="XM_040744169.1"/>
</dbReference>
<dbReference type="InterPro" id="IPR006187">
    <property type="entry name" value="Claudin"/>
</dbReference>
<comment type="similarity">
    <text evidence="3">Belongs to the claudin family.</text>
</comment>
<dbReference type="STRING" id="10036.ENSMAUP00000017312"/>
<dbReference type="RefSeq" id="XP_040600102.1">
    <property type="nucleotide sequence ID" value="XM_040744168.1"/>
</dbReference>
<proteinExistence type="inferred from homology"/>
<dbReference type="GO" id="GO:0005886">
    <property type="term" value="C:plasma membrane"/>
    <property type="evidence" value="ECO:0007669"/>
    <property type="project" value="UniProtKB-SubCell"/>
</dbReference>
<feature type="transmembrane region" description="Helical" evidence="10">
    <location>
        <begin position="178"/>
        <end position="200"/>
    </location>
</feature>
<evidence type="ECO:0000256" key="9">
    <source>
        <dbReference type="ARBA" id="ARBA00023136"/>
    </source>
</evidence>
<evidence type="ECO:0000256" key="5">
    <source>
        <dbReference type="ARBA" id="ARBA00022475"/>
    </source>
</evidence>
<dbReference type="RefSeq" id="XP_005078028.1">
    <property type="nucleotide sequence ID" value="XM_005077971.3"/>
</dbReference>
<keyword evidence="8 10" id="KW-1133">Transmembrane helix</keyword>
<comment type="subcellular location">
    <subcellularLocation>
        <location evidence="1">Cell junction</location>
        <location evidence="1">Tight junction</location>
    </subcellularLocation>
    <subcellularLocation>
        <location evidence="2">Cell membrane</location>
        <topology evidence="2">Multi-pass membrane protein</topology>
    </subcellularLocation>
</comment>
<evidence type="ECO:0000313" key="11">
    <source>
        <dbReference type="Proteomes" id="UP000886700"/>
    </source>
</evidence>
<dbReference type="OrthoDB" id="9895009at2759"/>
<feature type="transmembrane region" description="Helical" evidence="10">
    <location>
        <begin position="132"/>
        <end position="153"/>
    </location>
</feature>
<sequence>MLLLSRSANCQVGGFALVSIGWILCSISTGLPQWRVWYLNETMLSEPSIAFIGMWRVCVYNQTIKAGNAKECHEYTYHDSFVPWNMRIIQHLLLASNIFGLFGIVATIFALRNVYTGKVTKNATYNPFVISAFVNIIASTFVLLAVLCNYFSVIHKVGISFPSSFHIPLYPPNQRTGIANVLASLAALMFLGSGIIFLSYASPVETQVYPDV</sequence>
<name>A0A1U7QP71_MESAU</name>
<keyword evidence="9 10" id="KW-0472">Membrane</keyword>
<protein>
    <submittedName>
        <fullName evidence="12 13 14">Claudin-34</fullName>
    </submittedName>
</protein>
<keyword evidence="6 10" id="KW-0812">Transmembrane</keyword>
<dbReference type="PANTHER" id="PTHR12002">
    <property type="entry name" value="CLAUDIN"/>
    <property type="match status" value="1"/>
</dbReference>
<accession>A0A1U7QP71</accession>
<keyword evidence="11" id="KW-1185">Reference proteome</keyword>
<dbReference type="GO" id="GO:0005198">
    <property type="term" value="F:structural molecule activity"/>
    <property type="evidence" value="ECO:0007669"/>
    <property type="project" value="InterPro"/>
</dbReference>
<evidence type="ECO:0000256" key="4">
    <source>
        <dbReference type="ARBA" id="ARBA00022427"/>
    </source>
</evidence>
<dbReference type="eggNOG" id="ENOG502S127">
    <property type="taxonomic scope" value="Eukaryota"/>
</dbReference>
<evidence type="ECO:0000256" key="1">
    <source>
        <dbReference type="ARBA" id="ARBA00004435"/>
    </source>
</evidence>
<dbReference type="KEGG" id="maua:101831779"/>
<feature type="transmembrane region" description="Helical" evidence="10">
    <location>
        <begin position="88"/>
        <end position="111"/>
    </location>
</feature>
<evidence type="ECO:0000256" key="8">
    <source>
        <dbReference type="ARBA" id="ARBA00022989"/>
    </source>
</evidence>
<evidence type="ECO:0000313" key="12">
    <source>
        <dbReference type="RefSeq" id="XP_005078028.1"/>
    </source>
</evidence>
<keyword evidence="7" id="KW-0965">Cell junction</keyword>